<gene>
    <name evidence="2" type="ORF">H4R18_004089</name>
</gene>
<keyword evidence="3" id="KW-1185">Reference proteome</keyword>
<protein>
    <submittedName>
        <fullName evidence="2">Uncharacterized protein</fullName>
    </submittedName>
</protein>
<feature type="region of interest" description="Disordered" evidence="1">
    <location>
        <begin position="32"/>
        <end position="70"/>
    </location>
</feature>
<reference evidence="2" key="1">
    <citation type="submission" date="2022-07" db="EMBL/GenBank/DDBJ databases">
        <title>Phylogenomic reconstructions and comparative analyses of Kickxellomycotina fungi.</title>
        <authorList>
            <person name="Reynolds N.K."/>
            <person name="Stajich J.E."/>
            <person name="Barry K."/>
            <person name="Grigoriev I.V."/>
            <person name="Crous P."/>
            <person name="Smith M.E."/>
        </authorList>
    </citation>
    <scope>NUCLEOTIDE SEQUENCE</scope>
    <source>
        <strain evidence="2">NBRC 105414</strain>
    </source>
</reference>
<comment type="caution">
    <text evidence="2">The sequence shown here is derived from an EMBL/GenBank/DDBJ whole genome shotgun (WGS) entry which is preliminary data.</text>
</comment>
<sequence length="383" mass="40942">MLARRTRRQWALADQMRCVERVHDVVAAIANPLPESDAADKPVRPTPAAADSGHILARPDPRLPPQDAAADASAVCGIPALLNQPGDDDDDDDGGGAAAAYAPEYAEYAYQSAAEDLPPAAAAVPDSAAPQEHSRVYHTAHHAVHAADPVPAAAVPVPAPVPAAYSAAAGAAVPVAPTAAGAAAGVSAGDYAYYQGQPGYHAYHHQHHHASDEPPAGSAMYGVDGCFQHQQPRHREAEPYHAPSHSRVADLVHPGPEPAVNAAPAQAAAYYGAPSKRELPEYDAAQAAKRQRAMHQSTTWPPATDRYEHTHYHQDHHYQQQQQHQQHQGPAAWGPTDPSSALPPTYAYSHHSHHYAAAQQHPQQQQQQQHSQLAQRDHYYSSS</sequence>
<evidence type="ECO:0000256" key="1">
    <source>
        <dbReference type="SAM" id="MobiDB-lite"/>
    </source>
</evidence>
<dbReference type="Proteomes" id="UP001140217">
    <property type="component" value="Unassembled WGS sequence"/>
</dbReference>
<accession>A0A9W8H760</accession>
<feature type="compositionally biased region" description="Low complexity" evidence="1">
    <location>
        <begin position="319"/>
        <end position="328"/>
    </location>
</feature>
<proteinExistence type="predicted"/>
<dbReference type="OrthoDB" id="1363at2759"/>
<feature type="non-terminal residue" evidence="2">
    <location>
        <position position="383"/>
    </location>
</feature>
<feature type="compositionally biased region" description="Low complexity" evidence="1">
    <location>
        <begin position="355"/>
        <end position="374"/>
    </location>
</feature>
<feature type="region of interest" description="Disordered" evidence="1">
    <location>
        <begin position="79"/>
        <end position="98"/>
    </location>
</feature>
<name>A0A9W8H760_9FUNG</name>
<evidence type="ECO:0000313" key="2">
    <source>
        <dbReference type="EMBL" id="KAJ2779281.1"/>
    </source>
</evidence>
<dbReference type="AlphaFoldDB" id="A0A9W8H760"/>
<feature type="compositionally biased region" description="Basic and acidic residues" evidence="1">
    <location>
        <begin position="305"/>
        <end position="318"/>
    </location>
</feature>
<organism evidence="2 3">
    <name type="scientific">Coemansia javaensis</name>
    <dbReference type="NCBI Taxonomy" id="2761396"/>
    <lineage>
        <taxon>Eukaryota</taxon>
        <taxon>Fungi</taxon>
        <taxon>Fungi incertae sedis</taxon>
        <taxon>Zoopagomycota</taxon>
        <taxon>Kickxellomycotina</taxon>
        <taxon>Kickxellomycetes</taxon>
        <taxon>Kickxellales</taxon>
        <taxon>Kickxellaceae</taxon>
        <taxon>Coemansia</taxon>
    </lineage>
</organism>
<evidence type="ECO:0000313" key="3">
    <source>
        <dbReference type="Proteomes" id="UP001140217"/>
    </source>
</evidence>
<dbReference type="EMBL" id="JANBUL010000184">
    <property type="protein sequence ID" value="KAJ2779281.1"/>
    <property type="molecule type" value="Genomic_DNA"/>
</dbReference>
<feature type="region of interest" description="Disordered" evidence="1">
    <location>
        <begin position="285"/>
        <end position="383"/>
    </location>
</feature>